<evidence type="ECO:0000313" key="2">
    <source>
        <dbReference type="EMBL" id="KAJ9129578.1"/>
    </source>
</evidence>
<gene>
    <name evidence="2" type="ORF">NKR19_g10297</name>
</gene>
<feature type="transmembrane region" description="Helical" evidence="1">
    <location>
        <begin position="139"/>
        <end position="162"/>
    </location>
</feature>
<dbReference type="PANTHER" id="PTHR28013:SF7">
    <property type="entry name" value="PALI-DOMAIN-CONTAINING PROTEIN"/>
    <property type="match status" value="1"/>
</dbReference>
<comment type="caution">
    <text evidence="2">The sequence shown here is derived from an EMBL/GenBank/DDBJ whole genome shotgun (WGS) entry which is preliminary data.</text>
</comment>
<dbReference type="InterPro" id="IPR009571">
    <property type="entry name" value="SUR7/Rim9-like_fungi"/>
</dbReference>
<feature type="transmembrane region" description="Helical" evidence="1">
    <location>
        <begin position="110"/>
        <end position="132"/>
    </location>
</feature>
<dbReference type="GO" id="GO:0035838">
    <property type="term" value="C:growing cell tip"/>
    <property type="evidence" value="ECO:0007669"/>
    <property type="project" value="TreeGrafter"/>
</dbReference>
<keyword evidence="1" id="KW-1133">Transmembrane helix</keyword>
<keyword evidence="1" id="KW-0472">Membrane</keyword>
<dbReference type="Proteomes" id="UP001174691">
    <property type="component" value="Unassembled WGS sequence"/>
</dbReference>
<protein>
    <submittedName>
        <fullName evidence="2">Pali-domain-containing protein</fullName>
    </submittedName>
</protein>
<dbReference type="Pfam" id="PF06687">
    <property type="entry name" value="SUR7"/>
    <property type="match status" value="1"/>
</dbReference>
<dbReference type="GO" id="GO:0005886">
    <property type="term" value="C:plasma membrane"/>
    <property type="evidence" value="ECO:0007669"/>
    <property type="project" value="InterPro"/>
</dbReference>
<keyword evidence="1" id="KW-0812">Transmembrane</keyword>
<feature type="transmembrane region" description="Helical" evidence="1">
    <location>
        <begin position="174"/>
        <end position="201"/>
    </location>
</feature>
<keyword evidence="3" id="KW-1185">Reference proteome</keyword>
<name>A0AA38R7K0_9PEZI</name>
<dbReference type="AlphaFoldDB" id="A0AA38R7K0"/>
<evidence type="ECO:0000256" key="1">
    <source>
        <dbReference type="SAM" id="Phobius"/>
    </source>
</evidence>
<proteinExistence type="predicted"/>
<dbReference type="EMBL" id="JANBVN010000323">
    <property type="protein sequence ID" value="KAJ9129578.1"/>
    <property type="molecule type" value="Genomic_DNA"/>
</dbReference>
<dbReference type="PANTHER" id="PTHR28013">
    <property type="entry name" value="PROTEIN DCV1-RELATED"/>
    <property type="match status" value="1"/>
</dbReference>
<evidence type="ECO:0000313" key="3">
    <source>
        <dbReference type="Proteomes" id="UP001174691"/>
    </source>
</evidence>
<accession>A0AA38R7K0</accession>
<reference evidence="2" key="1">
    <citation type="submission" date="2022-07" db="EMBL/GenBank/DDBJ databases">
        <title>Fungi with potential for degradation of polypropylene.</title>
        <authorList>
            <person name="Gostincar C."/>
        </authorList>
    </citation>
    <scope>NUCLEOTIDE SEQUENCE</scope>
    <source>
        <strain evidence="2">EXF-13287</strain>
    </source>
</reference>
<organism evidence="2 3">
    <name type="scientific">Coniochaeta hoffmannii</name>
    <dbReference type="NCBI Taxonomy" id="91930"/>
    <lineage>
        <taxon>Eukaryota</taxon>
        <taxon>Fungi</taxon>
        <taxon>Dikarya</taxon>
        <taxon>Ascomycota</taxon>
        <taxon>Pezizomycotina</taxon>
        <taxon>Sordariomycetes</taxon>
        <taxon>Sordariomycetidae</taxon>
        <taxon>Coniochaetales</taxon>
        <taxon>Coniochaetaceae</taxon>
        <taxon>Coniochaeta</taxon>
    </lineage>
</organism>
<dbReference type="GO" id="GO:0032153">
    <property type="term" value="C:cell division site"/>
    <property type="evidence" value="ECO:0007669"/>
    <property type="project" value="TreeGrafter"/>
</dbReference>
<sequence length="237" mass="25522">MARTGFFHHIGTFLLFAATILLLVTTISSPVVNDLAILKVDLGNRVNSYHSTVTFGTFGWCANNLNGDGVDNCSKKTLGYSPAAVMNQVDNTQFSDYATRTTRSLTKAMVLHPIATGLNFIAFALALGAGVVGSLLASLVAALAFLVTLVILIIDFVLFSIVKSNVNDDGTGAHAFYASAAWTLLVSAICSLLGTIVVFLTCCSGRLHRRRDGMTTKHEVVQDGYAAPATRRRRRWF</sequence>
<dbReference type="InterPro" id="IPR051380">
    <property type="entry name" value="pH-response_reg_palI/RIM9"/>
</dbReference>